<evidence type="ECO:0000313" key="2">
    <source>
        <dbReference type="Proteomes" id="UP000216991"/>
    </source>
</evidence>
<evidence type="ECO:0008006" key="3">
    <source>
        <dbReference type="Google" id="ProtNLM"/>
    </source>
</evidence>
<dbReference type="OrthoDB" id="5523615at2"/>
<comment type="caution">
    <text evidence="1">The sequence shown here is derived from an EMBL/GenBank/DDBJ whole genome shotgun (WGS) entry which is preliminary data.</text>
</comment>
<name>A0A255Z636_9SPHN</name>
<accession>A0A255Z636</accession>
<dbReference type="Proteomes" id="UP000216991">
    <property type="component" value="Unassembled WGS sequence"/>
</dbReference>
<reference evidence="1 2" key="1">
    <citation type="submission" date="2017-07" db="EMBL/GenBank/DDBJ databases">
        <title>Sandarakinorhabdus cyanobacteriorum sp. nov., a novel bacterium isolated from cyanobacterial aggregates in a eutrophic lake.</title>
        <authorList>
            <person name="Cai H."/>
        </authorList>
    </citation>
    <scope>NUCLEOTIDE SEQUENCE [LARGE SCALE GENOMIC DNA]</scope>
    <source>
        <strain evidence="1 2">TH057</strain>
    </source>
</reference>
<evidence type="ECO:0000313" key="1">
    <source>
        <dbReference type="EMBL" id="OYQ36100.1"/>
    </source>
</evidence>
<organism evidence="1 2">
    <name type="scientific">Sandarakinorhabdus cyanobacteriorum</name>
    <dbReference type="NCBI Taxonomy" id="1981098"/>
    <lineage>
        <taxon>Bacteria</taxon>
        <taxon>Pseudomonadati</taxon>
        <taxon>Pseudomonadota</taxon>
        <taxon>Alphaproteobacteria</taxon>
        <taxon>Sphingomonadales</taxon>
        <taxon>Sphingosinicellaceae</taxon>
        <taxon>Sandarakinorhabdus</taxon>
    </lineage>
</organism>
<dbReference type="RefSeq" id="WP_094472389.1">
    <property type="nucleotide sequence ID" value="NZ_NOXT01000049.1"/>
</dbReference>
<keyword evidence="2" id="KW-1185">Reference proteome</keyword>
<protein>
    <recommendedName>
        <fullName evidence="3">DUF2268 domain-containing protein</fullName>
    </recommendedName>
</protein>
<gene>
    <name evidence="1" type="ORF">CHU93_01165</name>
</gene>
<dbReference type="AlphaFoldDB" id="A0A255Z636"/>
<sequence>MLAAWRVAESPHFRVFGEMSADQLRQRAELLEDYRNLLGMFTTARVDDSAPKLTVYLVDRIADAVPFGKIGSDVAGFYSASDGGIVAYAMKGEFGQSTLLHEYAHHHMFAGTGQSYPAWYVEGFAEYFMTARFSPTRVDFGLVERGRIYALSLP</sequence>
<proteinExistence type="predicted"/>
<dbReference type="EMBL" id="NOXT01000049">
    <property type="protein sequence ID" value="OYQ36100.1"/>
    <property type="molecule type" value="Genomic_DNA"/>
</dbReference>